<dbReference type="InterPro" id="IPR051912">
    <property type="entry name" value="Alkylbase_DNA_Glycosylase/TA"/>
</dbReference>
<dbReference type="KEGG" id="cthr:CTHT_0063560"/>
<evidence type="ECO:0000256" key="1">
    <source>
        <dbReference type="ARBA" id="ARBA00010817"/>
    </source>
</evidence>
<dbReference type="OMA" id="VEMFAMF"/>
<evidence type="ECO:0000256" key="3">
    <source>
        <dbReference type="ARBA" id="ARBA00023204"/>
    </source>
</evidence>
<feature type="compositionally biased region" description="Low complexity" evidence="4">
    <location>
        <begin position="84"/>
        <end position="93"/>
    </location>
</feature>
<keyword evidence="3" id="KW-0234">DNA repair</keyword>
<dbReference type="GeneID" id="18260394"/>
<gene>
    <name evidence="6" type="ORF">CTHT_0063560</name>
</gene>
<keyword evidence="2" id="KW-0227">DNA damage</keyword>
<dbReference type="EMBL" id="GL988046">
    <property type="protein sequence ID" value="EGS18332.1"/>
    <property type="molecule type" value="Genomic_DNA"/>
</dbReference>
<dbReference type="GO" id="GO:0032993">
    <property type="term" value="C:protein-DNA complex"/>
    <property type="evidence" value="ECO:0007669"/>
    <property type="project" value="TreeGrafter"/>
</dbReference>
<reference evidence="6 7" key="1">
    <citation type="journal article" date="2011" name="Cell">
        <title>Insight into structure and assembly of the nuclear pore complex by utilizing the genome of a eukaryotic thermophile.</title>
        <authorList>
            <person name="Amlacher S."/>
            <person name="Sarges P."/>
            <person name="Flemming D."/>
            <person name="van Noort V."/>
            <person name="Kunze R."/>
            <person name="Devos D.P."/>
            <person name="Arumugam M."/>
            <person name="Bork P."/>
            <person name="Hurt E."/>
        </authorList>
    </citation>
    <scope>NUCLEOTIDE SEQUENCE [LARGE SCALE GENOMIC DNA]</scope>
    <source>
        <strain evidence="7">DSM 1495 / CBS 144.50 / IMI 039719</strain>
    </source>
</reference>
<dbReference type="CDD" id="cd00056">
    <property type="entry name" value="ENDO3c"/>
    <property type="match status" value="1"/>
</dbReference>
<dbReference type="GO" id="GO:0006285">
    <property type="term" value="P:base-excision repair, AP site formation"/>
    <property type="evidence" value="ECO:0007669"/>
    <property type="project" value="TreeGrafter"/>
</dbReference>
<feature type="compositionally biased region" description="Low complexity" evidence="4">
    <location>
        <begin position="1"/>
        <end position="19"/>
    </location>
</feature>
<protein>
    <recommendedName>
        <fullName evidence="5">HhH-GPD domain-containing protein</fullName>
    </recommendedName>
</protein>
<evidence type="ECO:0000313" key="7">
    <source>
        <dbReference type="Proteomes" id="UP000008066"/>
    </source>
</evidence>
<dbReference type="GO" id="GO:0008725">
    <property type="term" value="F:DNA-3-methyladenine glycosylase activity"/>
    <property type="evidence" value="ECO:0007669"/>
    <property type="project" value="TreeGrafter"/>
</dbReference>
<dbReference type="GO" id="GO:0005634">
    <property type="term" value="C:nucleus"/>
    <property type="evidence" value="ECO:0007669"/>
    <property type="project" value="TreeGrafter"/>
</dbReference>
<dbReference type="GO" id="GO:0032131">
    <property type="term" value="F:alkylated DNA binding"/>
    <property type="evidence" value="ECO:0007669"/>
    <property type="project" value="TreeGrafter"/>
</dbReference>
<organism evidence="7">
    <name type="scientific">Chaetomium thermophilum (strain DSM 1495 / CBS 144.50 / IMI 039719)</name>
    <name type="common">Thermochaetoides thermophila</name>
    <dbReference type="NCBI Taxonomy" id="759272"/>
    <lineage>
        <taxon>Eukaryota</taxon>
        <taxon>Fungi</taxon>
        <taxon>Dikarya</taxon>
        <taxon>Ascomycota</taxon>
        <taxon>Pezizomycotina</taxon>
        <taxon>Sordariomycetes</taxon>
        <taxon>Sordariomycetidae</taxon>
        <taxon>Sordariales</taxon>
        <taxon>Chaetomiaceae</taxon>
        <taxon>Thermochaetoides</taxon>
    </lineage>
</organism>
<dbReference type="Proteomes" id="UP000008066">
    <property type="component" value="Unassembled WGS sequence"/>
</dbReference>
<evidence type="ECO:0000256" key="2">
    <source>
        <dbReference type="ARBA" id="ARBA00022763"/>
    </source>
</evidence>
<dbReference type="InterPro" id="IPR011257">
    <property type="entry name" value="DNA_glycosylase"/>
</dbReference>
<dbReference type="PANTHER" id="PTHR43003">
    <property type="entry name" value="DNA-3-METHYLADENINE GLYCOSYLASE"/>
    <property type="match status" value="1"/>
</dbReference>
<dbReference type="AlphaFoldDB" id="G0SEF5"/>
<proteinExistence type="inferred from homology"/>
<dbReference type="Pfam" id="PF00730">
    <property type="entry name" value="HhH-GPD"/>
    <property type="match status" value="1"/>
</dbReference>
<dbReference type="SUPFAM" id="SSF48150">
    <property type="entry name" value="DNA-glycosylase"/>
    <property type="match status" value="1"/>
</dbReference>
<dbReference type="eggNOG" id="KOG1918">
    <property type="taxonomic scope" value="Eukaryota"/>
</dbReference>
<feature type="region of interest" description="Disordered" evidence="4">
    <location>
        <begin position="230"/>
        <end position="252"/>
    </location>
</feature>
<dbReference type="SMART" id="SM00478">
    <property type="entry name" value="ENDO3c"/>
    <property type="match status" value="1"/>
</dbReference>
<feature type="domain" description="HhH-GPD" evidence="5">
    <location>
        <begin position="203"/>
        <end position="374"/>
    </location>
</feature>
<evidence type="ECO:0000256" key="4">
    <source>
        <dbReference type="SAM" id="MobiDB-lite"/>
    </source>
</evidence>
<dbReference type="GO" id="GO:0006307">
    <property type="term" value="P:DNA alkylation repair"/>
    <property type="evidence" value="ECO:0007669"/>
    <property type="project" value="TreeGrafter"/>
</dbReference>
<feature type="compositionally biased region" description="Low complexity" evidence="4">
    <location>
        <begin position="243"/>
        <end position="252"/>
    </location>
</feature>
<evidence type="ECO:0000313" key="6">
    <source>
        <dbReference type="EMBL" id="EGS18332.1"/>
    </source>
</evidence>
<dbReference type="GO" id="GO:0043916">
    <property type="term" value="F:DNA-7-methylguanine glycosylase activity"/>
    <property type="evidence" value="ECO:0007669"/>
    <property type="project" value="TreeGrafter"/>
</dbReference>
<comment type="similarity">
    <text evidence="1">Belongs to the alkylbase DNA glycosidase AlkA family.</text>
</comment>
<dbReference type="PANTHER" id="PTHR43003:SF5">
    <property type="entry name" value="DNA-3-METHYLADENINE GLYCOSYLASE"/>
    <property type="match status" value="1"/>
</dbReference>
<dbReference type="FunFam" id="1.10.340.30:FF:000004">
    <property type="entry name" value="DNA-3-methyladenine glycosylase II"/>
    <property type="match status" value="1"/>
</dbReference>
<dbReference type="OrthoDB" id="415889at2759"/>
<dbReference type="Gene3D" id="1.10.340.30">
    <property type="entry name" value="Hypothetical protein, domain 2"/>
    <property type="match status" value="1"/>
</dbReference>
<name>G0SEF5_CHATD</name>
<dbReference type="RefSeq" id="XP_006696663.1">
    <property type="nucleotide sequence ID" value="XM_006696600.1"/>
</dbReference>
<evidence type="ECO:0000259" key="5">
    <source>
        <dbReference type="SMART" id="SM00478"/>
    </source>
</evidence>
<accession>G0SEF5</accession>
<keyword evidence="7" id="KW-1185">Reference proteome</keyword>
<feature type="region of interest" description="Disordered" evidence="4">
    <location>
        <begin position="1"/>
        <end position="147"/>
    </location>
</feature>
<dbReference type="STRING" id="759272.G0SEF5"/>
<dbReference type="HOGENOM" id="CLU_000445_72_0_1"/>
<dbReference type="InterPro" id="IPR003265">
    <property type="entry name" value="HhH-GPD_domain"/>
</dbReference>
<feature type="compositionally biased region" description="Polar residues" evidence="4">
    <location>
        <begin position="103"/>
        <end position="147"/>
    </location>
</feature>
<sequence>MATRRSARLAALASTKATAPAPPSAPAASRKRKASQTVSEDADGAPSTPRRRRAIKNEQTVGPLGAPTPAAVKLMTDGTCSHNTSTPSSKPKPASITRLADPNRTNAVLRSPNTSRIITSSPVSSPAKSKLSQSVAPSPTQAPSSTVGAITTTENILQKAVDHLISVEPRLKPLIDKYPCRLFSPEGFAEQVDPFEALASSIIAQQVSGAAAKSIKAKFIALFKPSNSDGDASQPQLWDEDQAQPPSQSQQPFLSRYFPSPAQVAATPLETLRTAGLSQRKAEYLHSLSQAFLSGTLSTTTLASAPDEELITLLTSLRGIGRWTAEMFAVFALKRMDVFSTGDLGVQRGLARFMGKDVGRLRNGGGERKGSGSI</sequence>
<dbReference type="Gene3D" id="1.10.1670.40">
    <property type="match status" value="1"/>
</dbReference>